<accession>A0ABX8ECU0</accession>
<dbReference type="PRINTS" id="PR00922">
    <property type="entry name" value="DADACBPTASE3"/>
</dbReference>
<evidence type="ECO:0000256" key="1">
    <source>
        <dbReference type="ARBA" id="ARBA00006096"/>
    </source>
</evidence>
<keyword evidence="4" id="KW-0121">Carboxypeptidase</keyword>
<dbReference type="Gene3D" id="3.40.710.10">
    <property type="entry name" value="DD-peptidase/beta-lactamase superfamily"/>
    <property type="match status" value="1"/>
</dbReference>
<evidence type="ECO:0000256" key="3">
    <source>
        <dbReference type="SAM" id="MobiDB-lite"/>
    </source>
</evidence>
<name>A0ABX8ECU0_9ACTN</name>
<reference evidence="4 5" key="1">
    <citation type="submission" date="2021-05" db="EMBL/GenBank/DDBJ databases">
        <title>Complete genome of Nocardioides aquaticus KCTC 9944T isolated from meromictic and hypersaline Ekho Lake, Antarctica.</title>
        <authorList>
            <person name="Hwang K."/>
            <person name="Kim K.M."/>
            <person name="Choe H."/>
        </authorList>
    </citation>
    <scope>NUCLEOTIDE SEQUENCE [LARGE SCALE GENOMIC DNA]</scope>
    <source>
        <strain evidence="4 5">KCTC 9944</strain>
    </source>
</reference>
<gene>
    <name evidence="4" type="primary">dacB</name>
    <name evidence="4" type="ORF">ENKNEFLB_00568</name>
</gene>
<keyword evidence="5" id="KW-1185">Reference proteome</keyword>
<dbReference type="Proteomes" id="UP000679307">
    <property type="component" value="Chromosome"/>
</dbReference>
<dbReference type="InterPro" id="IPR012338">
    <property type="entry name" value="Beta-lactam/transpept-like"/>
</dbReference>
<dbReference type="NCBIfam" id="TIGR00666">
    <property type="entry name" value="PBP4"/>
    <property type="match status" value="1"/>
</dbReference>
<dbReference type="SUPFAM" id="SSF56601">
    <property type="entry name" value="beta-lactamase/transpeptidase-like"/>
    <property type="match status" value="1"/>
</dbReference>
<evidence type="ECO:0000313" key="4">
    <source>
        <dbReference type="EMBL" id="QVT78195.1"/>
    </source>
</evidence>
<protein>
    <submittedName>
        <fullName evidence="4">D-alanyl-D-alanine carboxypeptidase DacB</fullName>
        <ecNumber evidence="4">3.4.16.4</ecNumber>
    </submittedName>
</protein>
<dbReference type="GO" id="GO:0009002">
    <property type="term" value="F:serine-type D-Ala-D-Ala carboxypeptidase activity"/>
    <property type="evidence" value="ECO:0007669"/>
    <property type="project" value="UniProtKB-EC"/>
</dbReference>
<dbReference type="Gene3D" id="3.50.80.20">
    <property type="entry name" value="D-Ala-D-Ala carboxypeptidase C, peptidase S13"/>
    <property type="match status" value="1"/>
</dbReference>
<dbReference type="Pfam" id="PF02113">
    <property type="entry name" value="Peptidase_S13"/>
    <property type="match status" value="2"/>
</dbReference>
<feature type="region of interest" description="Disordered" evidence="3">
    <location>
        <begin position="34"/>
        <end position="58"/>
    </location>
</feature>
<proteinExistence type="inferred from homology"/>
<feature type="compositionally biased region" description="Pro residues" evidence="3">
    <location>
        <begin position="39"/>
        <end position="53"/>
    </location>
</feature>
<evidence type="ECO:0000256" key="2">
    <source>
        <dbReference type="ARBA" id="ARBA00022801"/>
    </source>
</evidence>
<dbReference type="RefSeq" id="WP_214057811.1">
    <property type="nucleotide sequence ID" value="NZ_CP075371.1"/>
</dbReference>
<dbReference type="EC" id="3.4.16.4" evidence="4"/>
<sequence>MSEKTGRRRGRGALAVLVVVVLAVVLAVTTDLALHRPPRPPVGPAGIAPPPGLDLPQARPAPAVVEAAPTAPVAPEAVRRALAGPLADPDLGRHVVASVAGLDGGPRWELGGTGPGRVAVPASTTKVVTAAAALLALDPEDTFTTRVVADGPGRVVLVGGGDPFLAAAPPADGEEAYPPVADVVDLARQSARALRADGVRSVRVGYDDTLFSGPAVSPRWPATYLPDVVTPIHALWVDQGVDGDGLRVADPPRSAADAYAAALRAEGIRVRGGPTPVTAPAASPDLASVESAPLAAVVEQVLRVSDNEGAEVLLRHVGLATGRPGSFDGGRAGVQEELAAAGVDLAAPSVLWDGSGLSRENRLDPGLLVDVLQLTASEDRPELRAVVTGLPVAGFDGSLADRFDTGDPRAPGRVRAKTGTLSNVFGLAGLAVGADGRPVAFALLADRIRLPRTSLALQAMDQAAAALAGCRCTR</sequence>
<dbReference type="InterPro" id="IPR000667">
    <property type="entry name" value="Peptidase_S13"/>
</dbReference>
<dbReference type="PANTHER" id="PTHR30023">
    <property type="entry name" value="D-ALANYL-D-ALANINE CARBOXYPEPTIDASE"/>
    <property type="match status" value="1"/>
</dbReference>
<organism evidence="4 5">
    <name type="scientific">Nocardioides aquaticus</name>
    <dbReference type="NCBI Taxonomy" id="160826"/>
    <lineage>
        <taxon>Bacteria</taxon>
        <taxon>Bacillati</taxon>
        <taxon>Actinomycetota</taxon>
        <taxon>Actinomycetes</taxon>
        <taxon>Propionibacteriales</taxon>
        <taxon>Nocardioidaceae</taxon>
        <taxon>Nocardioides</taxon>
    </lineage>
</organism>
<dbReference type="PANTHER" id="PTHR30023:SF0">
    <property type="entry name" value="PENICILLIN-SENSITIVE CARBOXYPEPTIDASE A"/>
    <property type="match status" value="1"/>
</dbReference>
<keyword evidence="4" id="KW-0645">Protease</keyword>
<dbReference type="EMBL" id="CP075371">
    <property type="protein sequence ID" value="QVT78195.1"/>
    <property type="molecule type" value="Genomic_DNA"/>
</dbReference>
<comment type="similarity">
    <text evidence="1">Belongs to the peptidase S13 family.</text>
</comment>
<keyword evidence="2 4" id="KW-0378">Hydrolase</keyword>
<evidence type="ECO:0000313" key="5">
    <source>
        <dbReference type="Proteomes" id="UP000679307"/>
    </source>
</evidence>